<feature type="transmembrane region" description="Helical" evidence="1">
    <location>
        <begin position="632"/>
        <end position="654"/>
    </location>
</feature>
<accession>A0ABR3GGS8</accession>
<evidence type="ECO:0000313" key="2">
    <source>
        <dbReference type="EMBL" id="KAL0635159.1"/>
    </source>
</evidence>
<keyword evidence="3" id="KW-1185">Reference proteome</keyword>
<sequence>MADQPKAIISTSVVGALGWHIWTILSVSGTGILLYLNFSQFSIGGELGASASSSANVLGCLQIIVKLHELVIVASLVGIAEQCILRDLLGDGLLLGILGAEGALANPSFLVTTRFRLALKFGFGGIYPHPWRKDNQNRLRTLRLVLLIFSCCIIAGLAGPSSAVLMIPRVGWFLDGTQYYPPVGRSTLPTIMISASPDLLIGNKFTESNVFALPDPLVSSGIRYWNDVARYSLQSRSTLRLQDMSMHEFLDISGQVYVNTTGPLERSLDGNRTGCTRITTALKNNDDYHFGSVADDIRTKMNRNWTNIKFVSITNGFDASVTCRTRQKIPCIAGRTPTKNATLDGNSSYPNWCYKSVDANNSISSLQMGRNLLMAKDFMSGDGSPRVWLTEGPRIEENQHYSDSIQVLFEKNPDDEVSHIPKLTVCSFSAMLVAAVSTSYGTEAISQQVEYLDYVLSADGTPAPPRKFLFHENWLDRAYSYDPELSVSPPLLSTAYRNATPVTDGGPFEWSNYLYRNSSSVNPDNFTYPERPGLSPQMNSFGKLGASMISAIYPPLWRSDMPSKAFPVEVFVGGPLTYLLSWTLASNSQYSMSYDQIPERFRLGPPEGLGHTFVYEVYVQGYGFQLSSRTGFLGVGVLLAHAVLALASSLWQFFWRRGIIRAWSTVPDYVCLGAGSASLAVTHPHTCAGIAGEQGLSSLVKIGETGNHGPAAHLEIIDVHGAWTAETSAVDLGNEKKRYGFIAPQLNMD</sequence>
<proteinExistence type="predicted"/>
<keyword evidence="1" id="KW-0812">Transmembrane</keyword>
<evidence type="ECO:0000313" key="3">
    <source>
        <dbReference type="Proteomes" id="UP001447188"/>
    </source>
</evidence>
<reference evidence="2 3" key="1">
    <citation type="submission" date="2024-02" db="EMBL/GenBank/DDBJ databases">
        <title>Discinaceae phylogenomics.</title>
        <authorList>
            <person name="Dirks A.C."/>
            <person name="James T.Y."/>
        </authorList>
    </citation>
    <scope>NUCLEOTIDE SEQUENCE [LARGE SCALE GENOMIC DNA]</scope>
    <source>
        <strain evidence="2 3">ACD0624</strain>
    </source>
</reference>
<comment type="caution">
    <text evidence="2">The sequence shown here is derived from an EMBL/GenBank/DDBJ whole genome shotgun (WGS) entry which is preliminary data.</text>
</comment>
<evidence type="ECO:0000256" key="1">
    <source>
        <dbReference type="SAM" id="Phobius"/>
    </source>
</evidence>
<gene>
    <name evidence="2" type="ORF">Q9L58_005884</name>
</gene>
<dbReference type="Proteomes" id="UP001447188">
    <property type="component" value="Unassembled WGS sequence"/>
</dbReference>
<organism evidence="2 3">
    <name type="scientific">Discina gigas</name>
    <dbReference type="NCBI Taxonomy" id="1032678"/>
    <lineage>
        <taxon>Eukaryota</taxon>
        <taxon>Fungi</taxon>
        <taxon>Dikarya</taxon>
        <taxon>Ascomycota</taxon>
        <taxon>Pezizomycotina</taxon>
        <taxon>Pezizomycetes</taxon>
        <taxon>Pezizales</taxon>
        <taxon>Discinaceae</taxon>
        <taxon>Discina</taxon>
    </lineage>
</organism>
<keyword evidence="1" id="KW-0472">Membrane</keyword>
<dbReference type="EMBL" id="JBBBZM010000076">
    <property type="protein sequence ID" value="KAL0635159.1"/>
    <property type="molecule type" value="Genomic_DNA"/>
</dbReference>
<name>A0ABR3GGS8_9PEZI</name>
<feature type="transmembrane region" description="Helical" evidence="1">
    <location>
        <begin position="141"/>
        <end position="159"/>
    </location>
</feature>
<keyword evidence="1" id="KW-1133">Transmembrane helix</keyword>
<feature type="transmembrane region" description="Helical" evidence="1">
    <location>
        <begin position="19"/>
        <end position="38"/>
    </location>
</feature>
<protein>
    <submittedName>
        <fullName evidence="2">Uncharacterized protein</fullName>
    </submittedName>
</protein>